<evidence type="ECO:0000313" key="4">
    <source>
        <dbReference type="EMBL" id="SEK67687.1"/>
    </source>
</evidence>
<feature type="domain" description="Gp5/Type VI secretion system Vgr protein OB-fold" evidence="2">
    <location>
        <begin position="384"/>
        <end position="450"/>
    </location>
</feature>
<dbReference type="NCBIfam" id="TIGR01646">
    <property type="entry name" value="vgr_GE"/>
    <property type="match status" value="1"/>
</dbReference>
<dbReference type="STRING" id="1396821.SAMN05444515_10444"/>
<dbReference type="InterPro" id="IPR017847">
    <property type="entry name" value="T6SS_RhsGE_Vgr_subset"/>
</dbReference>
<accession>A0A1H7J1F4</accession>
<name>A0A1H7J1F4_9GAMM</name>
<dbReference type="SUPFAM" id="SSF69279">
    <property type="entry name" value="Phage tail proteins"/>
    <property type="match status" value="2"/>
</dbReference>
<dbReference type="Gene3D" id="3.55.50.10">
    <property type="entry name" value="Baseplate protein-like domains"/>
    <property type="match status" value="1"/>
</dbReference>
<dbReference type="Pfam" id="PF10106">
    <property type="entry name" value="DUF2345"/>
    <property type="match status" value="1"/>
</dbReference>
<dbReference type="Pfam" id="PF04717">
    <property type="entry name" value="Phage_base_V"/>
    <property type="match status" value="1"/>
</dbReference>
<protein>
    <submittedName>
        <fullName evidence="4">Type VI secretion system secreted protein VgrG</fullName>
    </submittedName>
</protein>
<dbReference type="Pfam" id="PF05954">
    <property type="entry name" value="Phage_GPD"/>
    <property type="match status" value="1"/>
</dbReference>
<proteinExistence type="inferred from homology"/>
<dbReference type="AlphaFoldDB" id="A0A1H7J1F4"/>
<dbReference type="Gene3D" id="2.40.50.230">
    <property type="entry name" value="Gp5 N-terminal domain"/>
    <property type="match status" value="1"/>
</dbReference>
<evidence type="ECO:0000313" key="5">
    <source>
        <dbReference type="Proteomes" id="UP000199256"/>
    </source>
</evidence>
<comment type="similarity">
    <text evidence="1">Belongs to the VgrG protein family.</text>
</comment>
<dbReference type="Gene3D" id="2.30.110.50">
    <property type="match status" value="1"/>
</dbReference>
<dbReference type="SUPFAM" id="SSF69255">
    <property type="entry name" value="gp5 N-terminal domain-like"/>
    <property type="match status" value="1"/>
</dbReference>
<dbReference type="InterPro" id="IPR037026">
    <property type="entry name" value="Vgr_OB-fold_dom_sf"/>
</dbReference>
<dbReference type="RefSeq" id="WP_177169857.1">
    <property type="nucleotide sequence ID" value="NZ_FOAA01000004.1"/>
</dbReference>
<sequence>MKTMTHPPRLHLDLQGRHNGPLTVLDFSSRDLALCRAYCLDIRCLSEHPWVAAEILGQAACLSLDRGRSAPRIHGLITGLDQASGATGQGVIQRIRLESPLAPLSRTRQNRVFPGMGVLAVVEEVLRGHGWTPAQWRLACRGDDPVEDLIVQVEEDDLAFITRLMAFHGLFYRFEQSRQGAILVIHDDVRDLPEAPVERLPFHPLSGQHVPVDIIYRLEPRARLVPGQVQLRDHCPDHPEVSLKAQHTCAPPSAGVEDHWGAGFRTPGQGEHLARLRAEALDTQRFSFSAWTGYRGLSPGQRIHLTGHPYSPFNQAYTITAMELSGEQASSLPGGSHAAVPAFRVQLELIPSTQAYRPPVLPHRSGARFVARIDGPEGEPVHLDAQGRYRIRFDFDTRAHAPGQASHPVRLLTPHAGDNFGFHFPLHAGTEVLVAFENNDPHRPVILGALPNAEHPSPVTAHNRYQNLLRTHGGSELLMDDQPRAPRMSLSTRDHGLRLLMDATPEDPHLALHADDGRMLWQAGQSLSLHSGGDQIVEVGGDQQVMVQGSASLDTREGSVHLTSGEDLRVQAGGDLHLQTEQGDLRQQSQGAMDLQAGHGMRVQVRQGDLECHVVRGRLGMSASGRITLQSRSGDIHIGHANAGIRLTSQGELTIQGREVRIEADTIRVQGDGIVQNGG</sequence>
<dbReference type="Gene3D" id="4.10.220.110">
    <property type="match status" value="1"/>
</dbReference>
<dbReference type="InterPro" id="IPR018769">
    <property type="entry name" value="VgrG2_DUF2345"/>
</dbReference>
<dbReference type="EMBL" id="FOAA01000004">
    <property type="protein sequence ID" value="SEK67687.1"/>
    <property type="molecule type" value="Genomic_DNA"/>
</dbReference>
<feature type="domain" description="DUF2345" evidence="3">
    <location>
        <begin position="557"/>
        <end position="663"/>
    </location>
</feature>
<dbReference type="InterPro" id="IPR006533">
    <property type="entry name" value="T6SS_Vgr_RhsGE"/>
</dbReference>
<dbReference type="Proteomes" id="UP000199256">
    <property type="component" value="Unassembled WGS sequence"/>
</dbReference>
<dbReference type="NCBIfam" id="TIGR03361">
    <property type="entry name" value="VI_Rhs_Vgr"/>
    <property type="match status" value="1"/>
</dbReference>
<organism evidence="4 5">
    <name type="scientific">Ectothiorhodospira marina</name>
    <dbReference type="NCBI Taxonomy" id="1396821"/>
    <lineage>
        <taxon>Bacteria</taxon>
        <taxon>Pseudomonadati</taxon>
        <taxon>Pseudomonadota</taxon>
        <taxon>Gammaproteobacteria</taxon>
        <taxon>Chromatiales</taxon>
        <taxon>Ectothiorhodospiraceae</taxon>
        <taxon>Ectothiorhodospira</taxon>
    </lineage>
</organism>
<evidence type="ECO:0000259" key="3">
    <source>
        <dbReference type="Pfam" id="PF10106"/>
    </source>
</evidence>
<evidence type="ECO:0000259" key="2">
    <source>
        <dbReference type="Pfam" id="PF04717"/>
    </source>
</evidence>
<reference evidence="5" key="1">
    <citation type="submission" date="2016-10" db="EMBL/GenBank/DDBJ databases">
        <authorList>
            <person name="Varghese N."/>
            <person name="Submissions S."/>
        </authorList>
    </citation>
    <scope>NUCLEOTIDE SEQUENCE [LARGE SCALE GENOMIC DNA]</scope>
    <source>
        <strain evidence="5">DSM 241</strain>
    </source>
</reference>
<dbReference type="SUPFAM" id="SSF69349">
    <property type="entry name" value="Phage fibre proteins"/>
    <property type="match status" value="1"/>
</dbReference>
<keyword evidence="5" id="KW-1185">Reference proteome</keyword>
<gene>
    <name evidence="4" type="ORF">SAMN05444515_10444</name>
</gene>
<evidence type="ECO:0000256" key="1">
    <source>
        <dbReference type="ARBA" id="ARBA00005558"/>
    </source>
</evidence>
<dbReference type="InterPro" id="IPR006531">
    <property type="entry name" value="Gp5/Vgr_OB"/>
</dbReference>